<sequence length="234" mass="26330">MGGRAFGVDQEGDGVEVNCFLITDETAKQLLSNAYHDVFENEEFVIEPPSATFQRKEGRGIKAKFDDMVHTGAQLNTPAVNFFLNFERVAKKGQLRRDSVATKRYCLCYSINLKASHGITLIGKKVSLPFAILVGPKTDVEARLFLERSFADLVRRPLSDIPTSVDYREMADALEMKFQAIVETPQKSTDGPSIVQPRMFTDQEKEHVIMRLKPDTNGQVNLENFLKVLVLFVV</sequence>
<keyword evidence="3" id="KW-0238">DNA-binding</keyword>
<keyword evidence="2" id="KW-0805">Transcription regulation</keyword>
<gene>
    <name evidence="6" type="ORF">TCNE_LOCUS2534</name>
</gene>
<keyword evidence="5" id="KW-0539">Nucleus</keyword>
<evidence type="ECO:0000256" key="5">
    <source>
        <dbReference type="ARBA" id="ARBA00023242"/>
    </source>
</evidence>
<keyword evidence="4" id="KW-0804">Transcription</keyword>
<protein>
    <submittedName>
        <fullName evidence="6">Uncharacterized protein</fullName>
    </submittedName>
</protein>
<evidence type="ECO:0000256" key="1">
    <source>
        <dbReference type="ARBA" id="ARBA00004123"/>
    </source>
</evidence>
<dbReference type="Gene3D" id="2.60.40.630">
    <property type="entry name" value="STAT transcription factor, DNA-binding domain"/>
    <property type="match status" value="1"/>
</dbReference>
<dbReference type="InterPro" id="IPR012345">
    <property type="entry name" value="STAT_TF_DNA-bd_N"/>
</dbReference>
<reference evidence="6" key="1">
    <citation type="submission" date="2018-11" db="EMBL/GenBank/DDBJ databases">
        <authorList>
            <consortium name="Pathogen Informatics"/>
        </authorList>
    </citation>
    <scope>NUCLEOTIDE SEQUENCE [LARGE SCALE GENOMIC DNA]</scope>
</reference>
<evidence type="ECO:0000256" key="4">
    <source>
        <dbReference type="ARBA" id="ARBA00023163"/>
    </source>
</evidence>
<organism evidence="6">
    <name type="scientific">Toxocara canis</name>
    <name type="common">Canine roundworm</name>
    <dbReference type="NCBI Taxonomy" id="6265"/>
    <lineage>
        <taxon>Eukaryota</taxon>
        <taxon>Metazoa</taxon>
        <taxon>Ecdysozoa</taxon>
        <taxon>Nematoda</taxon>
        <taxon>Chromadorea</taxon>
        <taxon>Rhabditida</taxon>
        <taxon>Spirurina</taxon>
        <taxon>Ascaridomorpha</taxon>
        <taxon>Ascaridoidea</taxon>
        <taxon>Toxocaridae</taxon>
        <taxon>Toxocara</taxon>
    </lineage>
</organism>
<evidence type="ECO:0000313" key="6">
    <source>
        <dbReference type="EMBL" id="VDM28230.1"/>
    </source>
</evidence>
<accession>A0A3P7EXW0</accession>
<evidence type="ECO:0000256" key="3">
    <source>
        <dbReference type="ARBA" id="ARBA00023125"/>
    </source>
</evidence>
<proteinExistence type="predicted"/>
<dbReference type="GO" id="GO:0003677">
    <property type="term" value="F:DNA binding"/>
    <property type="evidence" value="ECO:0007669"/>
    <property type="project" value="UniProtKB-KW"/>
</dbReference>
<comment type="subcellular location">
    <subcellularLocation>
        <location evidence="1">Nucleus</location>
    </subcellularLocation>
</comment>
<name>A0A3P7EXW0_TOXCA</name>
<dbReference type="EMBL" id="UYWY01002608">
    <property type="protein sequence ID" value="VDM28230.1"/>
    <property type="molecule type" value="Genomic_DNA"/>
</dbReference>
<evidence type="ECO:0000256" key="2">
    <source>
        <dbReference type="ARBA" id="ARBA00023015"/>
    </source>
</evidence>
<dbReference type="AlphaFoldDB" id="A0A3P7EXW0"/>
<dbReference type="GO" id="GO:0005634">
    <property type="term" value="C:nucleus"/>
    <property type="evidence" value="ECO:0007669"/>
    <property type="project" value="UniProtKB-SubCell"/>
</dbReference>